<evidence type="ECO:0000313" key="5">
    <source>
        <dbReference type="Proteomes" id="UP001232148"/>
    </source>
</evidence>
<feature type="signal peptide" evidence="3">
    <location>
        <begin position="1"/>
        <end position="20"/>
    </location>
</feature>
<comment type="caution">
    <text evidence="4">The sequence shown here is derived from an EMBL/GenBank/DDBJ whole genome shotgun (WGS) entry which is preliminary data.</text>
</comment>
<feature type="transmembrane region" description="Helical" evidence="2">
    <location>
        <begin position="42"/>
        <end position="62"/>
    </location>
</feature>
<sequence>MQRLPVLAVLCLLWPGRADAFWRRRGEEAAERQQAKATEAMAAVVVVVVVAVVPQWLTSGVVRQCKGQANSRPVAHGRMDFSPESAHPLYEYPVASTSIWTVPARGVLDGGRVSSGSGIGQKGRGESRYHEG</sequence>
<keyword evidence="2" id="KW-0812">Transmembrane</keyword>
<feature type="chain" id="PRO_5042273002" description="Secreted protein" evidence="3">
    <location>
        <begin position="21"/>
        <end position="132"/>
    </location>
</feature>
<evidence type="ECO:0000313" key="4">
    <source>
        <dbReference type="EMBL" id="KAK2033824.1"/>
    </source>
</evidence>
<dbReference type="Proteomes" id="UP001232148">
    <property type="component" value="Unassembled WGS sequence"/>
</dbReference>
<feature type="region of interest" description="Disordered" evidence="1">
    <location>
        <begin position="111"/>
        <end position="132"/>
    </location>
</feature>
<keyword evidence="2" id="KW-1133">Transmembrane helix</keyword>
<proteinExistence type="predicted"/>
<keyword evidence="5" id="KW-1185">Reference proteome</keyword>
<keyword evidence="3" id="KW-0732">Signal</keyword>
<accession>A0AAD9M580</accession>
<name>A0AAD9M580_9PEZI</name>
<reference evidence="4" key="1">
    <citation type="submission" date="2021-06" db="EMBL/GenBank/DDBJ databases">
        <title>Comparative genomics, transcriptomics and evolutionary studies reveal genomic signatures of adaptation to plant cell wall in hemibiotrophic fungi.</title>
        <authorList>
            <consortium name="DOE Joint Genome Institute"/>
            <person name="Baroncelli R."/>
            <person name="Diaz J.F."/>
            <person name="Benocci T."/>
            <person name="Peng M."/>
            <person name="Battaglia E."/>
            <person name="Haridas S."/>
            <person name="Andreopoulos W."/>
            <person name="Labutti K."/>
            <person name="Pangilinan J."/>
            <person name="Floch G.L."/>
            <person name="Makela M.R."/>
            <person name="Henrissat B."/>
            <person name="Grigoriev I.V."/>
            <person name="Crouch J.A."/>
            <person name="De Vries R.P."/>
            <person name="Sukno S.A."/>
            <person name="Thon M.R."/>
        </authorList>
    </citation>
    <scope>NUCLEOTIDE SEQUENCE</scope>
    <source>
        <strain evidence="4">MAFF235873</strain>
    </source>
</reference>
<gene>
    <name evidence="4" type="ORF">LX32DRAFT_43590</name>
</gene>
<keyword evidence="2" id="KW-0472">Membrane</keyword>
<evidence type="ECO:0000256" key="1">
    <source>
        <dbReference type="SAM" id="MobiDB-lite"/>
    </source>
</evidence>
<dbReference type="EMBL" id="MU842819">
    <property type="protein sequence ID" value="KAK2033824.1"/>
    <property type="molecule type" value="Genomic_DNA"/>
</dbReference>
<organism evidence="4 5">
    <name type="scientific">Colletotrichum zoysiae</name>
    <dbReference type="NCBI Taxonomy" id="1216348"/>
    <lineage>
        <taxon>Eukaryota</taxon>
        <taxon>Fungi</taxon>
        <taxon>Dikarya</taxon>
        <taxon>Ascomycota</taxon>
        <taxon>Pezizomycotina</taxon>
        <taxon>Sordariomycetes</taxon>
        <taxon>Hypocreomycetidae</taxon>
        <taxon>Glomerellales</taxon>
        <taxon>Glomerellaceae</taxon>
        <taxon>Colletotrichum</taxon>
        <taxon>Colletotrichum graminicola species complex</taxon>
    </lineage>
</organism>
<feature type="compositionally biased region" description="Basic and acidic residues" evidence="1">
    <location>
        <begin position="123"/>
        <end position="132"/>
    </location>
</feature>
<protein>
    <recommendedName>
        <fullName evidence="6">Secreted protein</fullName>
    </recommendedName>
</protein>
<evidence type="ECO:0000256" key="2">
    <source>
        <dbReference type="SAM" id="Phobius"/>
    </source>
</evidence>
<evidence type="ECO:0008006" key="6">
    <source>
        <dbReference type="Google" id="ProtNLM"/>
    </source>
</evidence>
<evidence type="ECO:0000256" key="3">
    <source>
        <dbReference type="SAM" id="SignalP"/>
    </source>
</evidence>
<dbReference type="AlphaFoldDB" id="A0AAD9M580"/>